<evidence type="ECO:0000256" key="1">
    <source>
        <dbReference type="ARBA" id="ARBA00022679"/>
    </source>
</evidence>
<reference evidence="5 6" key="1">
    <citation type="submission" date="2021-12" db="EMBL/GenBank/DDBJ databases">
        <title>Discovery of the Pendulisporaceae a myxobacterial family with distinct sporulation behavior and unique specialized metabolism.</title>
        <authorList>
            <person name="Garcia R."/>
            <person name="Popoff A."/>
            <person name="Bader C.D."/>
            <person name="Loehr J."/>
            <person name="Walesch S."/>
            <person name="Walt C."/>
            <person name="Boldt J."/>
            <person name="Bunk B."/>
            <person name="Haeckl F.J.F.P.J."/>
            <person name="Gunesch A.P."/>
            <person name="Birkelbach J."/>
            <person name="Nuebel U."/>
            <person name="Pietschmann T."/>
            <person name="Bach T."/>
            <person name="Mueller R."/>
        </authorList>
    </citation>
    <scope>NUCLEOTIDE SEQUENCE [LARGE SCALE GENOMIC DNA]</scope>
    <source>
        <strain evidence="5 6">MSr11954</strain>
    </source>
</reference>
<keyword evidence="4" id="KW-1133">Transmembrane helix</keyword>
<dbReference type="Proteomes" id="UP001370348">
    <property type="component" value="Chromosome"/>
</dbReference>
<dbReference type="Pfam" id="PF01066">
    <property type="entry name" value="CDP-OH_P_transf"/>
    <property type="match status" value="1"/>
</dbReference>
<evidence type="ECO:0000256" key="3">
    <source>
        <dbReference type="SAM" id="MobiDB-lite"/>
    </source>
</evidence>
<evidence type="ECO:0000313" key="5">
    <source>
        <dbReference type="EMBL" id="WXB14628.1"/>
    </source>
</evidence>
<keyword evidence="6" id="KW-1185">Reference proteome</keyword>
<name>A0ABZ2LUR5_9BACT</name>
<evidence type="ECO:0000256" key="2">
    <source>
        <dbReference type="RuleBase" id="RU003750"/>
    </source>
</evidence>
<dbReference type="InterPro" id="IPR000462">
    <property type="entry name" value="CDP-OH_P_trans"/>
</dbReference>
<dbReference type="InterPro" id="IPR043130">
    <property type="entry name" value="CDP-OH_PTrfase_TM_dom"/>
</dbReference>
<feature type="transmembrane region" description="Helical" evidence="4">
    <location>
        <begin position="144"/>
        <end position="164"/>
    </location>
</feature>
<evidence type="ECO:0000256" key="4">
    <source>
        <dbReference type="SAM" id="Phobius"/>
    </source>
</evidence>
<feature type="region of interest" description="Disordered" evidence="3">
    <location>
        <begin position="261"/>
        <end position="284"/>
    </location>
</feature>
<dbReference type="InterPro" id="IPR048254">
    <property type="entry name" value="CDP_ALCOHOL_P_TRANSF_CS"/>
</dbReference>
<proteinExistence type="inferred from homology"/>
<accession>A0ABZ2LUR5</accession>
<dbReference type="PROSITE" id="PS00379">
    <property type="entry name" value="CDP_ALCOHOL_P_TRANSF"/>
    <property type="match status" value="1"/>
</dbReference>
<organism evidence="5 6">
    <name type="scientific">Pendulispora albinea</name>
    <dbReference type="NCBI Taxonomy" id="2741071"/>
    <lineage>
        <taxon>Bacteria</taxon>
        <taxon>Pseudomonadati</taxon>
        <taxon>Myxococcota</taxon>
        <taxon>Myxococcia</taxon>
        <taxon>Myxococcales</taxon>
        <taxon>Sorangiineae</taxon>
        <taxon>Pendulisporaceae</taxon>
        <taxon>Pendulispora</taxon>
    </lineage>
</organism>
<dbReference type="EMBL" id="CP089984">
    <property type="protein sequence ID" value="WXB14628.1"/>
    <property type="molecule type" value="Genomic_DNA"/>
</dbReference>
<keyword evidence="4" id="KW-0812">Transmembrane</keyword>
<comment type="similarity">
    <text evidence="2">Belongs to the CDP-alcohol phosphatidyltransferase class-I family.</text>
</comment>
<feature type="transmembrane region" description="Helical" evidence="4">
    <location>
        <begin position="185"/>
        <end position="202"/>
    </location>
</feature>
<sequence>MLCIALMAVMVAFLAVTSRVTVRTFERLEREAPLALFGKGPMEAVYSALEPFARGLAMLGVSANSITMASLVLAAVAALHFALGHFGVGALIACMSALADAVDGLVARQTRTANRFGRVLDTTVDRYVEALLLGGIAIRVHHDAWVLAVVLAAMVGGFMVSYASSMLRELDVPDPGSRMRRAERLTFLIAGATLVPLLAEAAPDVAPALQLSPLLAALAAIAVVGNVSAARRLLGAARSAPRPTSYEKTWPTSSQFLIQRESRSVGGTDERRRSPRARCDADTV</sequence>
<protein>
    <submittedName>
        <fullName evidence="5">CDP-alcohol phosphatidyltransferase family protein</fullName>
    </submittedName>
</protein>
<dbReference type="RefSeq" id="WP_394824252.1">
    <property type="nucleotide sequence ID" value="NZ_CP089984.1"/>
</dbReference>
<dbReference type="Gene3D" id="1.20.120.1760">
    <property type="match status" value="1"/>
</dbReference>
<keyword evidence="4" id="KW-0472">Membrane</keyword>
<gene>
    <name evidence="5" type="ORF">LZC94_43245</name>
</gene>
<feature type="transmembrane region" description="Helical" evidence="4">
    <location>
        <begin position="214"/>
        <end position="234"/>
    </location>
</feature>
<evidence type="ECO:0000313" key="6">
    <source>
        <dbReference type="Proteomes" id="UP001370348"/>
    </source>
</evidence>
<keyword evidence="1 2" id="KW-0808">Transferase</keyword>